<dbReference type="Proteomes" id="UP000230056">
    <property type="component" value="Chromosome"/>
</dbReference>
<dbReference type="AlphaFoldDB" id="A0A2D3NV16"/>
<evidence type="ECO:0000313" key="3">
    <source>
        <dbReference type="EMBL" id="ATV58534.1"/>
    </source>
</evidence>
<dbReference type="EMBL" id="CP024699">
    <property type="protein sequence ID" value="ATV58534.1"/>
    <property type="molecule type" value="Genomic_DNA"/>
</dbReference>
<name>A0A2D3NV16_9FUSO</name>
<dbReference type="RefSeq" id="WP_100024237.1">
    <property type="nucleotide sequence ID" value="NZ_CP024699.1"/>
</dbReference>
<proteinExistence type="predicted"/>
<feature type="compositionally biased region" description="Polar residues" evidence="1">
    <location>
        <begin position="36"/>
        <end position="45"/>
    </location>
</feature>
<accession>A0A2D3NV16</accession>
<gene>
    <name evidence="3" type="ORF">CTM72_01500</name>
</gene>
<dbReference type="PROSITE" id="PS51257">
    <property type="entry name" value="PROKAR_LIPOPROTEIN"/>
    <property type="match status" value="1"/>
</dbReference>
<evidence type="ECO:0000256" key="1">
    <source>
        <dbReference type="SAM" id="MobiDB-lite"/>
    </source>
</evidence>
<organism evidence="3 4">
    <name type="scientific">Fusobacterium pseudoperiodonticum</name>
    <dbReference type="NCBI Taxonomy" id="2663009"/>
    <lineage>
        <taxon>Bacteria</taxon>
        <taxon>Fusobacteriati</taxon>
        <taxon>Fusobacteriota</taxon>
        <taxon>Fusobacteriia</taxon>
        <taxon>Fusobacteriales</taxon>
        <taxon>Fusobacteriaceae</taxon>
        <taxon>Fusobacterium</taxon>
    </lineage>
</organism>
<feature type="region of interest" description="Disordered" evidence="1">
    <location>
        <begin position="35"/>
        <end position="63"/>
    </location>
</feature>
<evidence type="ECO:0000256" key="2">
    <source>
        <dbReference type="SAM" id="SignalP"/>
    </source>
</evidence>
<protein>
    <recommendedName>
        <fullName evidence="5">Lipoprotein</fullName>
    </recommendedName>
</protein>
<evidence type="ECO:0000313" key="4">
    <source>
        <dbReference type="Proteomes" id="UP000230056"/>
    </source>
</evidence>
<feature type="chain" id="PRO_5013702883" description="Lipoprotein" evidence="2">
    <location>
        <begin position="20"/>
        <end position="297"/>
    </location>
</feature>
<keyword evidence="2" id="KW-0732">Signal</keyword>
<evidence type="ECO:0008006" key="5">
    <source>
        <dbReference type="Google" id="ProtNLM"/>
    </source>
</evidence>
<reference evidence="3 4" key="1">
    <citation type="submission" date="2017-11" db="EMBL/GenBank/DDBJ databases">
        <title>Genome sequencing of Fusobacterium periodonticum KCOM 1261.</title>
        <authorList>
            <person name="Kook J.-K."/>
            <person name="Park S.-N."/>
            <person name="Lim Y.K."/>
        </authorList>
    </citation>
    <scope>NUCLEOTIDE SEQUENCE [LARGE SCALE GENOMIC DNA]</scope>
    <source>
        <strain evidence="3 4">KCOM 1261</strain>
    </source>
</reference>
<feature type="signal peptide" evidence="2">
    <location>
        <begin position="1"/>
        <end position="19"/>
    </location>
</feature>
<sequence length="297" mass="34025">MKKIFLSLSLLLFVSCVNLDKLNIFDKNDSKVAEKSTANSNKNVASSKKDKQKKSAPIVPTKGTKSKNLLRDAEAMPEDNYVNKVKKYKAYNSLVAFNPTYKSDVEAKMGDLKSKIESTYTVKLSVTDLILQNLTKKEDFNSVGSKVFNYSNTNPDLNLLVEISSVNYSKPTVNVKTAPKEYSEEYVNSEGNKVLNVVKYYENETTKTTALSFVVTYKLVSNLTGEVLFHYKKTIDKNYKESWKNYYMSSFRINKRKQIPNDEPEKSVPTKEQIYKIAYEEMYDMIQKEINNLPSIK</sequence>